<reference evidence="1" key="1">
    <citation type="journal article" date="2013" name="J. Plant Res.">
        <title>Effect of fungi and light on seed germination of three Opuntia species from semiarid lands of central Mexico.</title>
        <authorList>
            <person name="Delgado-Sanchez P."/>
            <person name="Jimenez-Bremont J.F."/>
            <person name="Guerrero-Gonzalez Mde L."/>
            <person name="Flores J."/>
        </authorList>
    </citation>
    <scope>NUCLEOTIDE SEQUENCE</scope>
    <source>
        <tissue evidence="1">Cladode</tissue>
    </source>
</reference>
<evidence type="ECO:0000313" key="1">
    <source>
        <dbReference type="EMBL" id="MBA4648729.1"/>
    </source>
</evidence>
<name>A0A7C9DZS1_OPUST</name>
<reference evidence="1" key="2">
    <citation type="submission" date="2020-07" db="EMBL/GenBank/DDBJ databases">
        <authorList>
            <person name="Vera ALvarez R."/>
            <person name="Arias-Moreno D.M."/>
            <person name="Jimenez-Jacinto V."/>
            <person name="Jimenez-Bremont J.F."/>
            <person name="Swaminathan K."/>
            <person name="Moose S.P."/>
            <person name="Guerrero-Gonzalez M.L."/>
            <person name="Marino-Ramirez L."/>
            <person name="Landsman D."/>
            <person name="Rodriguez-Kessler M."/>
            <person name="Delgado-Sanchez P."/>
        </authorList>
    </citation>
    <scope>NUCLEOTIDE SEQUENCE</scope>
    <source>
        <tissue evidence="1">Cladode</tissue>
    </source>
</reference>
<dbReference type="AlphaFoldDB" id="A0A7C9DZS1"/>
<proteinExistence type="predicted"/>
<accession>A0A7C9DZS1</accession>
<sequence>MGLMKLIRVRSKLGFRVPQLTAARPLLFLPRPMQCLPQPFGSPEWSPAFVDSHEAGGGEADFYRSPRPRCPCSVHVTPAKPPHIGHGGIADRPLAASLSLSLSLRWLGQGGVSGVLGEEGGSSER</sequence>
<protein>
    <submittedName>
        <fullName evidence="1">Uncharacterized protein</fullName>
    </submittedName>
</protein>
<dbReference type="EMBL" id="GISG01156708">
    <property type="protein sequence ID" value="MBA4648729.1"/>
    <property type="molecule type" value="Transcribed_RNA"/>
</dbReference>
<organism evidence="1">
    <name type="scientific">Opuntia streptacantha</name>
    <name type="common">Prickly pear cactus</name>
    <name type="synonym">Opuntia cardona</name>
    <dbReference type="NCBI Taxonomy" id="393608"/>
    <lineage>
        <taxon>Eukaryota</taxon>
        <taxon>Viridiplantae</taxon>
        <taxon>Streptophyta</taxon>
        <taxon>Embryophyta</taxon>
        <taxon>Tracheophyta</taxon>
        <taxon>Spermatophyta</taxon>
        <taxon>Magnoliopsida</taxon>
        <taxon>eudicotyledons</taxon>
        <taxon>Gunneridae</taxon>
        <taxon>Pentapetalae</taxon>
        <taxon>Caryophyllales</taxon>
        <taxon>Cactineae</taxon>
        <taxon>Cactaceae</taxon>
        <taxon>Opuntioideae</taxon>
        <taxon>Opuntia</taxon>
    </lineage>
</organism>